<proteinExistence type="predicted"/>
<keyword evidence="1" id="KW-0472">Membrane</keyword>
<gene>
    <name evidence="2" type="ORF">CLPU_14c00340</name>
</gene>
<keyword evidence="1" id="KW-0812">Transmembrane</keyword>
<accession>A0A0L0W845</accession>
<keyword evidence="3" id="KW-1185">Reference proteome</keyword>
<dbReference type="AlphaFoldDB" id="A0A0L0W845"/>
<organism evidence="2 3">
    <name type="scientific">Gottschalkia purinilytica</name>
    <name type="common">Clostridium purinilyticum</name>
    <dbReference type="NCBI Taxonomy" id="1503"/>
    <lineage>
        <taxon>Bacteria</taxon>
        <taxon>Bacillati</taxon>
        <taxon>Bacillota</taxon>
        <taxon>Tissierellia</taxon>
        <taxon>Tissierellales</taxon>
        <taxon>Gottschalkiaceae</taxon>
        <taxon>Gottschalkia</taxon>
    </lineage>
</organism>
<evidence type="ECO:0008006" key="4">
    <source>
        <dbReference type="Google" id="ProtNLM"/>
    </source>
</evidence>
<feature type="transmembrane region" description="Helical" evidence="1">
    <location>
        <begin position="32"/>
        <end position="51"/>
    </location>
</feature>
<feature type="transmembrane region" description="Helical" evidence="1">
    <location>
        <begin position="72"/>
        <end position="92"/>
    </location>
</feature>
<name>A0A0L0W845_GOTPU</name>
<dbReference type="GO" id="GO:0005886">
    <property type="term" value="C:plasma membrane"/>
    <property type="evidence" value="ECO:0007669"/>
    <property type="project" value="TreeGrafter"/>
</dbReference>
<dbReference type="RefSeq" id="WP_050356053.1">
    <property type="nucleotide sequence ID" value="NZ_LGSS01000014.1"/>
</dbReference>
<dbReference type="PANTHER" id="PTHR35813:SF1">
    <property type="entry name" value="INNER MEMBRANE PROTEIN YBAN"/>
    <property type="match status" value="1"/>
</dbReference>
<dbReference type="Proteomes" id="UP000037267">
    <property type="component" value="Unassembled WGS sequence"/>
</dbReference>
<comment type="caution">
    <text evidence="2">The sequence shown here is derived from an EMBL/GenBank/DDBJ whole genome shotgun (WGS) entry which is preliminary data.</text>
</comment>
<evidence type="ECO:0000313" key="3">
    <source>
        <dbReference type="Proteomes" id="UP000037267"/>
    </source>
</evidence>
<feature type="transmembrane region" description="Helical" evidence="1">
    <location>
        <begin position="7"/>
        <end position="26"/>
    </location>
</feature>
<reference evidence="3" key="1">
    <citation type="submission" date="2015-07" db="EMBL/GenBank/DDBJ databases">
        <title>Draft genome sequence of the purine-degrading Gottschalkia purinilyticum DSM 1384 (formerly Clostridium purinilyticum).</title>
        <authorList>
            <person name="Poehlein A."/>
            <person name="Schiel-Bengelsdorf B."/>
            <person name="Bengelsdorf F.R."/>
            <person name="Daniel R."/>
            <person name="Duerre P."/>
        </authorList>
    </citation>
    <scope>NUCLEOTIDE SEQUENCE [LARGE SCALE GENOMIC DNA]</scope>
    <source>
        <strain evidence="3">DSM 1384</strain>
    </source>
</reference>
<evidence type="ECO:0000256" key="1">
    <source>
        <dbReference type="SAM" id="Phobius"/>
    </source>
</evidence>
<protein>
    <recommendedName>
        <fullName evidence="4">Inner membrane protein YbaN</fullName>
    </recommendedName>
</protein>
<keyword evidence="1" id="KW-1133">Transmembrane helix</keyword>
<evidence type="ECO:0000313" key="2">
    <source>
        <dbReference type="EMBL" id="KNF07616.1"/>
    </source>
</evidence>
<dbReference type="PIRSF" id="PIRSF016789">
    <property type="entry name" value="DUF454"/>
    <property type="match status" value="1"/>
</dbReference>
<sequence length="125" mass="14140">MLKKGLLIVLGFISLGFGVIAILIPLLPTFPFLVLTSLCFIKGSDRVNVWFETTKVYKKHLKPFKENRGMTLKTKLIILISVYIALGALFIVKDILPMRIAIVILLIIKTIVFIRIKTIKEDSIL</sequence>
<dbReference type="InterPro" id="IPR007401">
    <property type="entry name" value="DUF454"/>
</dbReference>
<dbReference type="PANTHER" id="PTHR35813">
    <property type="entry name" value="INNER MEMBRANE PROTEIN YBAN"/>
    <property type="match status" value="1"/>
</dbReference>
<dbReference type="OrthoDB" id="5690292at2"/>
<dbReference type="EMBL" id="LGSS01000014">
    <property type="protein sequence ID" value="KNF07616.1"/>
    <property type="molecule type" value="Genomic_DNA"/>
</dbReference>
<dbReference type="Pfam" id="PF04304">
    <property type="entry name" value="DUF454"/>
    <property type="match status" value="1"/>
</dbReference>
<feature type="transmembrane region" description="Helical" evidence="1">
    <location>
        <begin position="98"/>
        <end position="116"/>
    </location>
</feature>